<evidence type="ECO:0000313" key="1">
    <source>
        <dbReference type="EMBL" id="KKS70704.1"/>
    </source>
</evidence>
<protein>
    <recommendedName>
        <fullName evidence="3">NlpC/P60 domain-containing protein</fullName>
    </recommendedName>
</protein>
<evidence type="ECO:0000313" key="2">
    <source>
        <dbReference type="Proteomes" id="UP000033867"/>
    </source>
</evidence>
<dbReference type="Gene3D" id="3.90.1720.10">
    <property type="entry name" value="endopeptidase domain like (from Nostoc punctiforme)"/>
    <property type="match status" value="1"/>
</dbReference>
<accession>A0A0G1BC00</accession>
<proteinExistence type="predicted"/>
<comment type="caution">
    <text evidence="1">The sequence shown here is derived from an EMBL/GenBank/DDBJ whole genome shotgun (WGS) entry which is preliminary data.</text>
</comment>
<gene>
    <name evidence="1" type="ORF">UV42_C0046G0003</name>
</gene>
<dbReference type="EMBL" id="LCEK01000046">
    <property type="protein sequence ID" value="KKS70704.1"/>
    <property type="molecule type" value="Genomic_DNA"/>
</dbReference>
<organism evidence="1 2">
    <name type="scientific">Candidatus Magasanikbacteria bacterium GW2011_GWE2_42_7</name>
    <dbReference type="NCBI Taxonomy" id="1619052"/>
    <lineage>
        <taxon>Bacteria</taxon>
        <taxon>Candidatus Magasanikiibacteriota</taxon>
    </lineage>
</organism>
<reference evidence="1 2" key="1">
    <citation type="journal article" date="2015" name="Nature">
        <title>rRNA introns, odd ribosomes, and small enigmatic genomes across a large radiation of phyla.</title>
        <authorList>
            <person name="Brown C.T."/>
            <person name="Hug L.A."/>
            <person name="Thomas B.C."/>
            <person name="Sharon I."/>
            <person name="Castelle C.J."/>
            <person name="Singh A."/>
            <person name="Wilkins M.J."/>
            <person name="Williams K.H."/>
            <person name="Banfield J.F."/>
        </authorList>
    </citation>
    <scope>NUCLEOTIDE SEQUENCE [LARGE SCALE GENOMIC DNA]</scope>
</reference>
<sequence>MSTLSQPALDVIYAYETLTFGSTEVMCPYVNNKRQKVRGALRALIGKGSPEEIEEEATILALRKHIDLRKADPEMLKTFLVDNNLGIDCSGFVYHVLDAEMKATKGISLKKVLSFPLASSPIRRLLTKLRPVENTNVKTLAHEKNSSTVSLSDIAAGDFITMNGSKKVGNPDHVLLVASVDGNTVSLVHSFKLPKDGKYNHGIKHCSVTISNPTKSLSEQKWDDEEILAAVKDADVVEMRRLGM</sequence>
<dbReference type="Proteomes" id="UP000033867">
    <property type="component" value="Unassembled WGS sequence"/>
</dbReference>
<evidence type="ECO:0008006" key="3">
    <source>
        <dbReference type="Google" id="ProtNLM"/>
    </source>
</evidence>
<dbReference type="AlphaFoldDB" id="A0A0G1BC00"/>
<name>A0A0G1BC00_9BACT</name>